<sequence>MAKKIDELAANPYLGKPLGNLNDINLTGFYKLYTDDKKIRIVYRLLLEDRVIVEIWGIGKREKSQIYQKVNRRVQNRKKKK</sequence>
<protein>
    <recommendedName>
        <fullName evidence="3">Addiction module toxin RelE</fullName>
    </recommendedName>
</protein>
<evidence type="ECO:0000313" key="2">
    <source>
        <dbReference type="Proteomes" id="UP000594463"/>
    </source>
</evidence>
<evidence type="ECO:0008006" key="3">
    <source>
        <dbReference type="Google" id="ProtNLM"/>
    </source>
</evidence>
<proteinExistence type="predicted"/>
<dbReference type="Proteomes" id="UP000594463">
    <property type="component" value="Chromosome"/>
</dbReference>
<dbReference type="Gene3D" id="3.30.2310.20">
    <property type="entry name" value="RelE-like"/>
    <property type="match status" value="1"/>
</dbReference>
<name>A0A7T1ANA3_ATRLM</name>
<dbReference type="KEGG" id="alam:RT761_02271"/>
<organism evidence="1 2">
    <name type="scientific">Atribacter laminatus</name>
    <dbReference type="NCBI Taxonomy" id="2847778"/>
    <lineage>
        <taxon>Bacteria</taxon>
        <taxon>Pseudomonadati</taxon>
        <taxon>Atribacterota</taxon>
        <taxon>Atribacteria</taxon>
        <taxon>Atribacterales</taxon>
        <taxon>Atribacteraceae</taxon>
        <taxon>Atribacter</taxon>
    </lineage>
</organism>
<dbReference type="EMBL" id="CP065383">
    <property type="protein sequence ID" value="QPM69043.1"/>
    <property type="molecule type" value="Genomic_DNA"/>
</dbReference>
<dbReference type="InterPro" id="IPR035093">
    <property type="entry name" value="RelE/ParE_toxin_dom_sf"/>
</dbReference>
<accession>A0A7T1ANA3</accession>
<dbReference type="AlphaFoldDB" id="A0A7T1ANA3"/>
<dbReference type="SUPFAM" id="SSF143011">
    <property type="entry name" value="RelE-like"/>
    <property type="match status" value="1"/>
</dbReference>
<dbReference type="RefSeq" id="WP_218111530.1">
    <property type="nucleotide sequence ID" value="NZ_CP065383.1"/>
</dbReference>
<keyword evidence="2" id="KW-1185">Reference proteome</keyword>
<reference evidence="1 2" key="1">
    <citation type="journal article" date="2021" name="Nat. Commun.">
        <title>Isolation of a member of the candidate phylum Atribacteria reveals a unique cell membrane structure.</title>
        <authorList>
            <person name="Taiki K."/>
            <person name="Nobu M.K."/>
            <person name="Kusada H."/>
            <person name="Meng X.-Y."/>
            <person name="Hosoki N."/>
            <person name="Uematsu K."/>
            <person name="Yoshioka H."/>
            <person name="Kamagata Y."/>
            <person name="Tamaki H."/>
        </authorList>
    </citation>
    <scope>NUCLEOTIDE SEQUENCE [LARGE SCALE GENOMIC DNA]</scope>
    <source>
        <strain evidence="1 2">RT761</strain>
    </source>
</reference>
<evidence type="ECO:0000313" key="1">
    <source>
        <dbReference type="EMBL" id="QPM69043.1"/>
    </source>
</evidence>
<gene>
    <name evidence="1" type="ORF">RT761_02271</name>
</gene>